<evidence type="ECO:0000313" key="3">
    <source>
        <dbReference type="Proteomes" id="UP000298513"/>
    </source>
</evidence>
<dbReference type="RefSeq" id="WP_135794404.1">
    <property type="nucleotide sequence ID" value="NZ_JBEPFF010000027.1"/>
</dbReference>
<dbReference type="AlphaFoldDB" id="A0A4Z1CZ33"/>
<evidence type="ECO:0000256" key="1">
    <source>
        <dbReference type="SAM" id="MobiDB-lite"/>
    </source>
</evidence>
<gene>
    <name evidence="2" type="ORF">E5082_30020</name>
</gene>
<evidence type="ECO:0000313" key="2">
    <source>
        <dbReference type="EMBL" id="TGN74351.1"/>
    </source>
</evidence>
<proteinExistence type="predicted"/>
<sequence>MDKDDLENVAWLLGEIFAAWSQRAAEAVAAYRARAYGPPTTADVTRALTGVVLSFKDELLQDSSLAPDARAYTELRLPMVPNGRGRYGRADVVVWVSGGLNFVIEIDSAPNPASVACAFPLWVRFGKGGIEKIDGVMVLDIRDAVHGVLGRVRQSHRKDGLNSAGSERPWPPVPRRRGRVGGGGRQYASSRTPTQ</sequence>
<reference evidence="2 3" key="1">
    <citation type="submission" date="2019-04" db="EMBL/GenBank/DDBJ databases">
        <title>Streptomyces sp. nov. Bv016 isolated from bark of Buahinia variegata.</title>
        <authorList>
            <person name="Kanchanasin P."/>
            <person name="Tanasupawat S."/>
            <person name="Yuki M."/>
            <person name="Kudo T."/>
        </authorList>
    </citation>
    <scope>NUCLEOTIDE SEQUENCE [LARGE SCALE GENOMIC DNA]</scope>
    <source>
        <strain evidence="2 3">JCM 4765</strain>
    </source>
</reference>
<keyword evidence="3" id="KW-1185">Reference proteome</keyword>
<feature type="region of interest" description="Disordered" evidence="1">
    <location>
        <begin position="156"/>
        <end position="195"/>
    </location>
</feature>
<organism evidence="2 3">
    <name type="scientific">Streptomyces griseoluteus</name>
    <dbReference type="NCBI Taxonomy" id="29306"/>
    <lineage>
        <taxon>Bacteria</taxon>
        <taxon>Bacillati</taxon>
        <taxon>Actinomycetota</taxon>
        <taxon>Actinomycetes</taxon>
        <taxon>Kitasatosporales</taxon>
        <taxon>Streptomycetaceae</taxon>
        <taxon>Streptomyces</taxon>
    </lineage>
</organism>
<name>A0A4Z1CZ33_STRGP</name>
<accession>A0A4Z1CZ33</accession>
<dbReference type="EMBL" id="SRRU01000015">
    <property type="protein sequence ID" value="TGN74351.1"/>
    <property type="molecule type" value="Genomic_DNA"/>
</dbReference>
<comment type="caution">
    <text evidence="2">The sequence shown here is derived from an EMBL/GenBank/DDBJ whole genome shotgun (WGS) entry which is preliminary data.</text>
</comment>
<protein>
    <submittedName>
        <fullName evidence="2">Uncharacterized protein</fullName>
    </submittedName>
</protein>
<dbReference type="Proteomes" id="UP000298513">
    <property type="component" value="Unassembled WGS sequence"/>
</dbReference>